<dbReference type="SMART" id="SM00318">
    <property type="entry name" value="SNc"/>
    <property type="match status" value="1"/>
</dbReference>
<dbReference type="InterPro" id="IPR016071">
    <property type="entry name" value="Staphylococal_nuclease_OB-fold"/>
</dbReference>
<protein>
    <submittedName>
        <fullName evidence="5">Nuclease</fullName>
    </submittedName>
</protein>
<evidence type="ECO:0000259" key="4">
    <source>
        <dbReference type="PROSITE" id="PS50830"/>
    </source>
</evidence>
<reference evidence="5 6" key="1">
    <citation type="journal article" date="2016" name="Front. Microbiol.">
        <title>Genomic Resource of Rice Seed Associated Bacteria.</title>
        <authorList>
            <person name="Midha S."/>
            <person name="Bansal K."/>
            <person name="Sharma S."/>
            <person name="Kumar N."/>
            <person name="Patil P.P."/>
            <person name="Chaudhry V."/>
            <person name="Patil P.B."/>
        </authorList>
    </citation>
    <scope>NUCLEOTIDE SEQUENCE [LARGE SCALE GENOMIC DNA]</scope>
    <source>
        <strain evidence="5 6">NS96</strain>
    </source>
</reference>
<evidence type="ECO:0000313" key="6">
    <source>
        <dbReference type="Proteomes" id="UP000071644"/>
    </source>
</evidence>
<dbReference type="SUPFAM" id="SSF50199">
    <property type="entry name" value="Staphylococcal nuclease"/>
    <property type="match status" value="1"/>
</dbReference>
<feature type="domain" description="TNase-like" evidence="4">
    <location>
        <begin position="41"/>
        <end position="172"/>
    </location>
</feature>
<gene>
    <name evidence="5" type="ORF">NS96R_07720</name>
</gene>
<evidence type="ECO:0000313" key="5">
    <source>
        <dbReference type="EMBL" id="KTT18465.1"/>
    </source>
</evidence>
<sequence length="273" mass="29999">MCVANPSGFAALQRKAPLVGAFFMLVCWASQALAFCPPPARAQWVAVRHVVDGDTVRLVDGRSVRLIGINAPEIGRKGQADEPFAQAARKRLQALIKASDGRVGLVRGKEAKDRYGRTLAHLYSREGRNFEAQLLSEGLAYRIAFAPNTELSRCQQSAESVARQAAVGVWKRSPVVPAHAVRKPGFALVSGRVTAIERSRAGVRVTLDSAVTLHIPARLRRAFPTGFFDNLKGQKVEARGWIRSASRKASYTSGQRRWQLTLTDVSMLDRVQR</sequence>
<dbReference type="GO" id="GO:0004519">
    <property type="term" value="F:endonuclease activity"/>
    <property type="evidence" value="ECO:0007669"/>
    <property type="project" value="UniProtKB-KW"/>
</dbReference>
<dbReference type="Gene3D" id="2.40.50.90">
    <property type="match status" value="1"/>
</dbReference>
<proteinExistence type="predicted"/>
<comment type="caution">
    <text evidence="5">The sequence shown here is derived from an EMBL/GenBank/DDBJ whole genome shotgun (WGS) entry which is preliminary data.</text>
</comment>
<evidence type="ECO:0000256" key="3">
    <source>
        <dbReference type="ARBA" id="ARBA00022801"/>
    </source>
</evidence>
<accession>A0AAJ0PFH0</accession>
<keyword evidence="1" id="KW-0540">Nuclease</keyword>
<name>A0AAJ0PFH0_9PSED</name>
<dbReference type="Pfam" id="PF00565">
    <property type="entry name" value="SNase"/>
    <property type="match status" value="1"/>
</dbReference>
<evidence type="ECO:0000256" key="1">
    <source>
        <dbReference type="ARBA" id="ARBA00022722"/>
    </source>
</evidence>
<evidence type="ECO:0000256" key="2">
    <source>
        <dbReference type="ARBA" id="ARBA00022759"/>
    </source>
</evidence>
<dbReference type="PANTHER" id="PTHR12302">
    <property type="entry name" value="EBNA2 BINDING PROTEIN P100"/>
    <property type="match status" value="1"/>
</dbReference>
<dbReference type="GO" id="GO:0016787">
    <property type="term" value="F:hydrolase activity"/>
    <property type="evidence" value="ECO:0007669"/>
    <property type="project" value="UniProtKB-KW"/>
</dbReference>
<keyword evidence="3" id="KW-0378">Hydrolase</keyword>
<dbReference type="AlphaFoldDB" id="A0AAJ0PFH0"/>
<dbReference type="Proteomes" id="UP000071644">
    <property type="component" value="Unassembled WGS sequence"/>
</dbReference>
<dbReference type="PROSITE" id="PS50830">
    <property type="entry name" value="TNASE_3"/>
    <property type="match status" value="1"/>
</dbReference>
<dbReference type="InterPro" id="IPR035437">
    <property type="entry name" value="SNase_OB-fold_sf"/>
</dbReference>
<dbReference type="EMBL" id="LDSN01000018">
    <property type="protein sequence ID" value="KTT18465.1"/>
    <property type="molecule type" value="Genomic_DNA"/>
</dbReference>
<dbReference type="PANTHER" id="PTHR12302:SF3">
    <property type="entry name" value="SERINE_THREONINE-PROTEIN KINASE 31"/>
    <property type="match status" value="1"/>
</dbReference>
<organism evidence="5 6">
    <name type="scientific">Pseudomonas parafulva</name>
    <dbReference type="NCBI Taxonomy" id="157782"/>
    <lineage>
        <taxon>Bacteria</taxon>
        <taxon>Pseudomonadati</taxon>
        <taxon>Pseudomonadota</taxon>
        <taxon>Gammaproteobacteria</taxon>
        <taxon>Pseudomonadales</taxon>
        <taxon>Pseudomonadaceae</taxon>
        <taxon>Pseudomonas</taxon>
    </lineage>
</organism>
<keyword evidence="2" id="KW-0255">Endonuclease</keyword>
<dbReference type="RefSeq" id="WP_058638122.1">
    <property type="nucleotide sequence ID" value="NZ_LDSN01000018.1"/>
</dbReference>